<accession>A0AC35G1A3</accession>
<evidence type="ECO:0000313" key="2">
    <source>
        <dbReference type="WBParaSite" id="PS1159_v2.g22823.t1"/>
    </source>
</evidence>
<organism evidence="1 2">
    <name type="scientific">Panagrolaimus sp. PS1159</name>
    <dbReference type="NCBI Taxonomy" id="55785"/>
    <lineage>
        <taxon>Eukaryota</taxon>
        <taxon>Metazoa</taxon>
        <taxon>Ecdysozoa</taxon>
        <taxon>Nematoda</taxon>
        <taxon>Chromadorea</taxon>
        <taxon>Rhabditida</taxon>
        <taxon>Tylenchina</taxon>
        <taxon>Panagrolaimomorpha</taxon>
        <taxon>Panagrolaimoidea</taxon>
        <taxon>Panagrolaimidae</taxon>
        <taxon>Panagrolaimus</taxon>
    </lineage>
</organism>
<protein>
    <submittedName>
        <fullName evidence="2">Uncharacterized protein</fullName>
    </submittedName>
</protein>
<name>A0AC35G1A3_9BILA</name>
<evidence type="ECO:0000313" key="1">
    <source>
        <dbReference type="Proteomes" id="UP000887580"/>
    </source>
</evidence>
<reference evidence="2" key="1">
    <citation type="submission" date="2022-11" db="UniProtKB">
        <authorList>
            <consortium name="WormBaseParasite"/>
        </authorList>
    </citation>
    <scope>IDENTIFICATION</scope>
</reference>
<proteinExistence type="predicted"/>
<sequence>MMSSTPDLIAPCKTNNKIPKLSSANSHSSLKSFKNVYIPPISTVIPSIYKPLNILLAYNGFIAILAGIDLTTIFICNHYFSTFGISLFGPFYFFHWMTICSIVIIFALSIAETGKIFAVIPYLSITIYRLVTSCIIATEFNQNPQKIFDELGISSATVQICAAFGFFIFSNLVITVIHGYFAFAGFCYFLEEIVLNVLQKRAAENHSFSEV</sequence>
<dbReference type="WBParaSite" id="PS1159_v2.g22823.t1">
    <property type="protein sequence ID" value="PS1159_v2.g22823.t1"/>
    <property type="gene ID" value="PS1159_v2.g22823"/>
</dbReference>
<dbReference type="Proteomes" id="UP000887580">
    <property type="component" value="Unplaced"/>
</dbReference>